<sequence>MHETIKACPETPSSIIAVQLLNISPLLFSLSHTNIPVDLKRSEDSMLCKRLQPKMDGPRTSFAIKCDQAKQQNPLRQGALASKDDIRAIQGPGAEYLPGNDYKAIEELPECHPNQIYLQELLRNEPRTPFRTSTRTSSNKPSSNTRSRRTTLLDLSFELRKLIYEYSVSKDDPISPVFKVAEEEIGGSDQFEVSHLEAGLPGSIGIFPGLEKELVAMLPTFYRANTFQFDLRGESAGETLQRWINEKSDEASGARKICLKHWTWYYNASAGWEHVPDETILSITSSGHVRVTRIARQLHPLACTCEMDDFVSAQCPDWKINKLWSVADFVSALRQEEGLLIQAVNKLMELIHYHNETFHMWRQGPKSCKLCGKKMIFIRSFDEVEWTSD</sequence>
<accession>A0A139IBT4</accession>
<proteinExistence type="predicted"/>
<reference evidence="2 3" key="1">
    <citation type="submission" date="2015-07" db="EMBL/GenBank/DDBJ databases">
        <title>Comparative genomics of the Sigatoka disease complex on banana suggests a link between parallel evolutionary changes in Pseudocercospora fijiensis and Pseudocercospora eumusae and increased virulence on the banana host.</title>
        <authorList>
            <person name="Chang T.-C."/>
            <person name="Salvucci A."/>
            <person name="Crous P.W."/>
            <person name="Stergiopoulos I."/>
        </authorList>
    </citation>
    <scope>NUCLEOTIDE SEQUENCE [LARGE SCALE GENOMIC DNA]</scope>
    <source>
        <strain evidence="2 3">CBS 116634</strain>
    </source>
</reference>
<feature type="region of interest" description="Disordered" evidence="1">
    <location>
        <begin position="127"/>
        <end position="149"/>
    </location>
</feature>
<evidence type="ECO:0000313" key="3">
    <source>
        <dbReference type="Proteomes" id="UP000073492"/>
    </source>
</evidence>
<evidence type="ECO:0000256" key="1">
    <source>
        <dbReference type="SAM" id="MobiDB-lite"/>
    </source>
</evidence>
<dbReference type="OrthoDB" id="3636749at2759"/>
<keyword evidence="3" id="KW-1185">Reference proteome</keyword>
<evidence type="ECO:0000313" key="2">
    <source>
        <dbReference type="EMBL" id="KXT12134.1"/>
    </source>
</evidence>
<gene>
    <name evidence="2" type="ORF">AC579_7509</name>
</gene>
<dbReference type="AlphaFoldDB" id="A0A139IBT4"/>
<organism evidence="2 3">
    <name type="scientific">Pseudocercospora musae</name>
    <dbReference type="NCBI Taxonomy" id="113226"/>
    <lineage>
        <taxon>Eukaryota</taxon>
        <taxon>Fungi</taxon>
        <taxon>Dikarya</taxon>
        <taxon>Ascomycota</taxon>
        <taxon>Pezizomycotina</taxon>
        <taxon>Dothideomycetes</taxon>
        <taxon>Dothideomycetidae</taxon>
        <taxon>Mycosphaerellales</taxon>
        <taxon>Mycosphaerellaceae</taxon>
        <taxon>Pseudocercospora</taxon>
    </lineage>
</organism>
<protein>
    <submittedName>
        <fullName evidence="2">Uncharacterized protein</fullName>
    </submittedName>
</protein>
<feature type="compositionally biased region" description="Low complexity" evidence="1">
    <location>
        <begin position="129"/>
        <end position="138"/>
    </location>
</feature>
<comment type="caution">
    <text evidence="2">The sequence shown here is derived from an EMBL/GenBank/DDBJ whole genome shotgun (WGS) entry which is preliminary data.</text>
</comment>
<dbReference type="EMBL" id="LFZO01000164">
    <property type="protein sequence ID" value="KXT12134.1"/>
    <property type="molecule type" value="Genomic_DNA"/>
</dbReference>
<name>A0A139IBT4_9PEZI</name>
<dbReference type="Proteomes" id="UP000073492">
    <property type="component" value="Unassembled WGS sequence"/>
</dbReference>